<feature type="region of interest" description="Disordered" evidence="1">
    <location>
        <begin position="234"/>
        <end position="281"/>
    </location>
</feature>
<feature type="compositionally biased region" description="Polar residues" evidence="1">
    <location>
        <begin position="253"/>
        <end position="277"/>
    </location>
</feature>
<organism evidence="2 3">
    <name type="scientific">Chryseobacterium zhengzhouense</name>
    <dbReference type="NCBI Taxonomy" id="1636086"/>
    <lineage>
        <taxon>Bacteria</taxon>
        <taxon>Pseudomonadati</taxon>
        <taxon>Bacteroidota</taxon>
        <taxon>Flavobacteriia</taxon>
        <taxon>Flavobacteriales</taxon>
        <taxon>Weeksellaceae</taxon>
        <taxon>Chryseobacterium group</taxon>
        <taxon>Chryseobacterium</taxon>
    </lineage>
</organism>
<protein>
    <recommendedName>
        <fullName evidence="4">LysM domain-containing protein</fullName>
    </recommendedName>
</protein>
<keyword evidence="3" id="KW-1185">Reference proteome</keyword>
<evidence type="ECO:0000313" key="2">
    <source>
        <dbReference type="EMBL" id="MFC7346915.1"/>
    </source>
</evidence>
<name>A0ABW2LZ33_9FLAO</name>
<proteinExistence type="predicted"/>
<dbReference type="EMBL" id="JBHTCR010000003">
    <property type="protein sequence ID" value="MFC7346915.1"/>
    <property type="molecule type" value="Genomic_DNA"/>
</dbReference>
<comment type="caution">
    <text evidence="2">The sequence shown here is derived from an EMBL/GenBank/DDBJ whole genome shotgun (WGS) entry which is preliminary data.</text>
</comment>
<reference evidence="3" key="1">
    <citation type="journal article" date="2019" name="Int. J. Syst. Evol. Microbiol.">
        <title>The Global Catalogue of Microorganisms (GCM) 10K type strain sequencing project: providing services to taxonomists for standard genome sequencing and annotation.</title>
        <authorList>
            <consortium name="The Broad Institute Genomics Platform"/>
            <consortium name="The Broad Institute Genome Sequencing Center for Infectious Disease"/>
            <person name="Wu L."/>
            <person name="Ma J."/>
        </authorList>
    </citation>
    <scope>NUCLEOTIDE SEQUENCE [LARGE SCALE GENOMIC DNA]</scope>
    <source>
        <strain evidence="3">CCUG 54781</strain>
    </source>
</reference>
<dbReference type="RefSeq" id="WP_378177328.1">
    <property type="nucleotide sequence ID" value="NZ_JBHTCR010000003.1"/>
</dbReference>
<dbReference type="Proteomes" id="UP001596550">
    <property type="component" value="Unassembled WGS sequence"/>
</dbReference>
<evidence type="ECO:0000256" key="1">
    <source>
        <dbReference type="SAM" id="MobiDB-lite"/>
    </source>
</evidence>
<gene>
    <name evidence="2" type="ORF">ACFQO9_09330</name>
</gene>
<sequence length="733" mass="84842">MAKKGVYKISGNTKPTVGKKEFYIVDQWYPATPLSDRNLAKVTWELFIKTDNGFRSTNVKKKGINHFTFGKNAYKYVYKIEGYLHEPEGNSPMSLIVYPQKNEEKKIVTEKNIKNVVLTYENGSTINKTLSYRDRLQATATCEGLEGEKIVFKLWEDDEAKNGHNNKNQFITKSPPVEVNKFGKAKWSFSLNSTFISLANKREDDKSKHEYYVTAEFSGKILEDSQNVNVTNPEYKIEQPQQLPQRPKRQPRGNSSPKPKQESPKASTRPSSPNNQPDMKGKISSIKLVDIHGKQFSKNPKFGDVIKLIIEGKDVVGQPYRLKLWEHDNTGEDDLLYNQEHTFKSDKQEVYIRLLDEYRTIGEIGNNSKKPDSGEYWTGNHQEIFAEVIFLGIKSESQRIDIDLKEEPKKEIQHVSPAIVKDPKQQEKKEDERTDETCGLEYRDKIQCTRYKSYGPVYWGALKLANYSNWNILLSSNKITLEEKEIIIGMSENEGKLDSVQSYDSEIVTVGAMQKTINPQGYGEFPIQMHEFKEEYPERFKKLFENCGWTVKKEGEKYRAYYLDTTGSDLKNKIRDGFNAKNFKKKIQCVPIEPLINAAKDPYFQAKQIEDFIIRLHLALNETIVKKYHLNNKKVRIADENFPFKAKDILKSKLGKATILDHSVNRPALTKFDLGSALNRFFDKYPNVSKNPSEWGEKHQEYEKKILDDYGINRKGTDMSIRYNRMKNNTFLK</sequence>
<accession>A0ABW2LZ33</accession>
<evidence type="ECO:0008006" key="4">
    <source>
        <dbReference type="Google" id="ProtNLM"/>
    </source>
</evidence>
<evidence type="ECO:0000313" key="3">
    <source>
        <dbReference type="Proteomes" id="UP001596550"/>
    </source>
</evidence>